<evidence type="ECO:0000256" key="2">
    <source>
        <dbReference type="SAM" id="SignalP"/>
    </source>
</evidence>
<dbReference type="AlphaFoldDB" id="B8MKL4"/>
<dbReference type="InterPro" id="IPR000560">
    <property type="entry name" value="His_Pase_clade-2"/>
</dbReference>
<sequence length="558" mass="64291">MRYFPFISIFWTVLLSIVIYQKISNDAFFYQRCEDVWVKVYSSPWYPRIEFTDSPYFPGWGTWLHPDRLEIRLTIPERLRTVLKPSRHLTKRELLYKLGGNGPWVQKTTQGSPDNRPPQSCKVEQVHMLSRHSERYPTYTAGSRHLDLVKRLKALNTPLNGSLSFFNEWNYFTNNSENDFEQLTSTGPYAGTLGSFTTGIRFRTRYGHMLPKSGTKKTTRLWASDSKRVIDTARYFAAGLFGIDWEKDDKAEVEVIPETMDRYTDTLTPGDTCLQYIEDTVLGHDCGRNMLEKFQNAYIPPIARRLIDEEGNEAVGEFTNLEIYSMQETCGFETLVRGTSPWCDVFTSRDWDHFEYARDLIHFYRAGPGNPYAGAMGWLWLNATSTLLEIGPKVGKMFFSFVHDGDIAPMLTALNIFDDPKYGKYLPVTRIAEDRVWRMSTVLPMGGRISFERLHCKANNEGEEFFVRININDDIVQLPNCHTGPGSSCPLDHFVKIVHERRDQVGKFGETCGTEEKEETGLTFLRQPVYDSLEDDVRSSSSNLYSVIKSTDQNRQNC</sequence>
<dbReference type="eggNOG" id="KOG1382">
    <property type="taxonomic scope" value="Eukaryota"/>
</dbReference>
<dbReference type="VEuPathDB" id="FungiDB:TSTA_048130"/>
<dbReference type="OrthoDB" id="6509975at2759"/>
<reference evidence="4" key="1">
    <citation type="journal article" date="2015" name="Genome Announc.">
        <title>Genome sequence of the AIDS-associated pathogen Penicillium marneffei (ATCC18224) and its near taxonomic relative Talaromyces stipitatus (ATCC10500).</title>
        <authorList>
            <person name="Nierman W.C."/>
            <person name="Fedorova-Abrams N.D."/>
            <person name="Andrianopoulos A."/>
        </authorList>
    </citation>
    <scope>NUCLEOTIDE SEQUENCE [LARGE SCALE GENOMIC DNA]</scope>
    <source>
        <strain evidence="4">ATCC 10500 / CBS 375.48 / QM 6759 / NRRL 1006</strain>
    </source>
</reference>
<dbReference type="CDD" id="cd07061">
    <property type="entry name" value="HP_HAP_like"/>
    <property type="match status" value="1"/>
</dbReference>
<dbReference type="InParanoid" id="B8MKL4"/>
<protein>
    <submittedName>
        <fullName evidence="3">Acid phosphatase, putative</fullName>
    </submittedName>
</protein>
<name>B8MKL4_TALSN</name>
<dbReference type="SUPFAM" id="SSF53254">
    <property type="entry name" value="Phosphoglycerate mutase-like"/>
    <property type="match status" value="1"/>
</dbReference>
<feature type="signal peptide" evidence="2">
    <location>
        <begin position="1"/>
        <end position="16"/>
    </location>
</feature>
<dbReference type="GeneID" id="8106995"/>
<feature type="chain" id="PRO_5002877657" evidence="2">
    <location>
        <begin position="17"/>
        <end position="558"/>
    </location>
</feature>
<dbReference type="STRING" id="441959.B8MKL4"/>
<evidence type="ECO:0000313" key="3">
    <source>
        <dbReference type="EMBL" id="EED15369.1"/>
    </source>
</evidence>
<proteinExistence type="predicted"/>
<gene>
    <name evidence="3" type="ORF">TSTA_048130</name>
</gene>
<evidence type="ECO:0000256" key="1">
    <source>
        <dbReference type="ARBA" id="ARBA00022801"/>
    </source>
</evidence>
<dbReference type="PANTHER" id="PTHR20963:SF18">
    <property type="entry name" value="ACID PHOSPHATASE PHO11-RELATED"/>
    <property type="match status" value="1"/>
</dbReference>
<dbReference type="Proteomes" id="UP000001745">
    <property type="component" value="Unassembled WGS sequence"/>
</dbReference>
<dbReference type="EMBL" id="EQ962657">
    <property type="protein sequence ID" value="EED15369.1"/>
    <property type="molecule type" value="Genomic_DNA"/>
</dbReference>
<dbReference type="InterPro" id="IPR029033">
    <property type="entry name" value="His_PPase_superfam"/>
</dbReference>
<organism evidence="3 4">
    <name type="scientific">Talaromyces stipitatus (strain ATCC 10500 / CBS 375.48 / QM 6759 / NRRL 1006)</name>
    <name type="common">Penicillium stipitatum</name>
    <dbReference type="NCBI Taxonomy" id="441959"/>
    <lineage>
        <taxon>Eukaryota</taxon>
        <taxon>Fungi</taxon>
        <taxon>Dikarya</taxon>
        <taxon>Ascomycota</taxon>
        <taxon>Pezizomycotina</taxon>
        <taxon>Eurotiomycetes</taxon>
        <taxon>Eurotiomycetidae</taxon>
        <taxon>Eurotiales</taxon>
        <taxon>Trichocomaceae</taxon>
        <taxon>Talaromyces</taxon>
        <taxon>Talaromyces sect. Talaromyces</taxon>
    </lineage>
</organism>
<keyword evidence="2" id="KW-0732">Signal</keyword>
<dbReference type="FunCoup" id="B8MKL4">
    <property type="interactions" value="458"/>
</dbReference>
<dbReference type="Pfam" id="PF00328">
    <property type="entry name" value="His_Phos_2"/>
    <property type="match status" value="1"/>
</dbReference>
<dbReference type="HOGENOM" id="CLU_020880_3_1_1"/>
<dbReference type="RefSeq" id="XP_002485322.1">
    <property type="nucleotide sequence ID" value="XM_002485277.1"/>
</dbReference>
<dbReference type="Gene3D" id="3.40.50.1240">
    <property type="entry name" value="Phosphoglycerate mutase-like"/>
    <property type="match status" value="1"/>
</dbReference>
<keyword evidence="4" id="KW-1185">Reference proteome</keyword>
<dbReference type="OMA" id="RGRSDWC"/>
<dbReference type="GO" id="GO:0003993">
    <property type="term" value="F:acid phosphatase activity"/>
    <property type="evidence" value="ECO:0007669"/>
    <property type="project" value="TreeGrafter"/>
</dbReference>
<dbReference type="PhylomeDB" id="B8MKL4"/>
<evidence type="ECO:0000313" key="4">
    <source>
        <dbReference type="Proteomes" id="UP000001745"/>
    </source>
</evidence>
<dbReference type="PANTHER" id="PTHR20963">
    <property type="entry name" value="MULTIPLE INOSITOL POLYPHOSPHATE PHOSPHATASE-RELATED"/>
    <property type="match status" value="1"/>
</dbReference>
<accession>B8MKL4</accession>
<keyword evidence="1" id="KW-0378">Hydrolase</keyword>
<dbReference type="GO" id="GO:0009277">
    <property type="term" value="C:fungal-type cell wall"/>
    <property type="evidence" value="ECO:0007669"/>
    <property type="project" value="TreeGrafter"/>
</dbReference>